<evidence type="ECO:0000256" key="1">
    <source>
        <dbReference type="ARBA" id="ARBA00009183"/>
    </source>
</evidence>
<dbReference type="GO" id="GO:0050661">
    <property type="term" value="F:NADP binding"/>
    <property type="evidence" value="ECO:0007669"/>
    <property type="project" value="InterPro"/>
</dbReference>
<evidence type="ECO:0000313" key="7">
    <source>
        <dbReference type="Proteomes" id="UP000248423"/>
    </source>
</evidence>
<dbReference type="GO" id="GO:0004499">
    <property type="term" value="F:N,N-dimethylaniline monooxygenase activity"/>
    <property type="evidence" value="ECO:0007669"/>
    <property type="project" value="InterPro"/>
</dbReference>
<keyword evidence="3" id="KW-0274">FAD</keyword>
<keyword evidence="4" id="KW-0560">Oxidoreductase</keyword>
<keyword evidence="7" id="KW-1185">Reference proteome</keyword>
<dbReference type="VEuPathDB" id="FungiDB:BO78DRAFT_364355"/>
<organism evidence="6 7">
    <name type="scientific">Aspergillus sclerotiicarbonarius (strain CBS 121057 / IBT 28362)</name>
    <dbReference type="NCBI Taxonomy" id="1448318"/>
    <lineage>
        <taxon>Eukaryota</taxon>
        <taxon>Fungi</taxon>
        <taxon>Dikarya</taxon>
        <taxon>Ascomycota</taxon>
        <taxon>Pezizomycotina</taxon>
        <taxon>Eurotiomycetes</taxon>
        <taxon>Eurotiomycetidae</taxon>
        <taxon>Eurotiales</taxon>
        <taxon>Aspergillaceae</taxon>
        <taxon>Aspergillus</taxon>
        <taxon>Aspergillus subgen. Circumdati</taxon>
    </lineage>
</organism>
<name>A0A319EEC3_ASPSB</name>
<dbReference type="Proteomes" id="UP000248423">
    <property type="component" value="Unassembled WGS sequence"/>
</dbReference>
<gene>
    <name evidence="6" type="ORF">BO78DRAFT_364355</name>
</gene>
<feature type="region of interest" description="Disordered" evidence="5">
    <location>
        <begin position="616"/>
        <end position="646"/>
    </location>
</feature>
<protein>
    <recommendedName>
        <fullName evidence="8">FAD/NAD(P)-binding domain-containing protein</fullName>
    </recommendedName>
</protein>
<sequence>MVQPKKVAIIGAGPSGLVTAKTLLHSFPEGTFIPSVFEKNHRIGGLWPVGVHHGEQPQINPWIRTNLSRFTVAFSDLAWESVMGDEELSMFPQARQVGSYLEKYANLYIPKGVLRLGKEVVRTIRETDGLRARWTVQWTSRSIDGNGMVCEGSEIESEQFDYLVVTSGYFAKAHFPDIPGLASVADKVVHSSEVQTTDGVRRLLQRTGSSGGKLVVIGGSMSGVEAASTVALHLSTMDFQPPVVQSGRNYEVHHICSRPFWTVPTYLPYKGFQDPTDTQNTQFLPLDLVFYDLARRPPGPVEYNLTPLSTQQIRKSNTYFHSLLGEEYAKIGSFGIYSNENEDPQPPWIAIGDDYAEHVRSGFIKVTMGRVSSIDSPSTLTVTLPNGEQQTISDITAIITATGYTPFSSLSFLPSSILTTLEYSTKDPFLPLILDGKGTSHAEIPDLGFVGFYRGPYWGAMEMQARSLASTWAKDPSFTGPYFTNEELLQRSNERDFLRSIRSNKPGLHRNQFPMGDYIGLMESLARELNIPRAPISTDNPNSNPSPVIPSRYIPSPFLTQDPEDRLSTLVERQSTSTIKTLQNTIIPGPNNYNLGMGNTIFRALHGSWKYTRTTTTASSSSSSFPSPRSNNPQPQATGHATFHPRRTSSLGYEKEYVYEEIPHGFQSGTRSIYRLVEGTWSKKNGQILIWNVDIDPYHAGAFSHGVIVGLAREEEAVGRYVVRAVAGGIPVNREQECDPRYEYVFYLDGVSIVEWVCTLRERVGGGGELVTRTVYVR</sequence>
<dbReference type="InterPro" id="IPR050346">
    <property type="entry name" value="FMO-like"/>
</dbReference>
<comment type="similarity">
    <text evidence="1">Belongs to the FMO family.</text>
</comment>
<dbReference type="STRING" id="1448318.A0A319EEC3"/>
<evidence type="ECO:0000256" key="5">
    <source>
        <dbReference type="SAM" id="MobiDB-lite"/>
    </source>
</evidence>
<dbReference type="AlphaFoldDB" id="A0A319EEC3"/>
<evidence type="ECO:0008006" key="8">
    <source>
        <dbReference type="Google" id="ProtNLM"/>
    </source>
</evidence>
<dbReference type="Gene3D" id="3.50.50.60">
    <property type="entry name" value="FAD/NAD(P)-binding domain"/>
    <property type="match status" value="1"/>
</dbReference>
<feature type="compositionally biased region" description="Low complexity" evidence="5">
    <location>
        <begin position="616"/>
        <end position="637"/>
    </location>
</feature>
<evidence type="ECO:0000313" key="6">
    <source>
        <dbReference type="EMBL" id="PYI08596.1"/>
    </source>
</evidence>
<dbReference type="InterPro" id="IPR020946">
    <property type="entry name" value="Flavin_mOase-like"/>
</dbReference>
<dbReference type="PANTHER" id="PTHR23023">
    <property type="entry name" value="DIMETHYLANILINE MONOOXYGENASE"/>
    <property type="match status" value="1"/>
</dbReference>
<evidence type="ECO:0000256" key="2">
    <source>
        <dbReference type="ARBA" id="ARBA00022630"/>
    </source>
</evidence>
<dbReference type="OrthoDB" id="66881at2759"/>
<evidence type="ECO:0000256" key="4">
    <source>
        <dbReference type="ARBA" id="ARBA00023002"/>
    </source>
</evidence>
<dbReference type="PRINTS" id="PR00368">
    <property type="entry name" value="FADPNR"/>
</dbReference>
<dbReference type="Pfam" id="PF00743">
    <property type="entry name" value="FMO-like"/>
    <property type="match status" value="1"/>
</dbReference>
<evidence type="ECO:0000256" key="3">
    <source>
        <dbReference type="ARBA" id="ARBA00022827"/>
    </source>
</evidence>
<dbReference type="SUPFAM" id="SSF51905">
    <property type="entry name" value="FAD/NAD(P)-binding domain"/>
    <property type="match status" value="2"/>
</dbReference>
<dbReference type="GO" id="GO:0050660">
    <property type="term" value="F:flavin adenine dinucleotide binding"/>
    <property type="evidence" value="ECO:0007669"/>
    <property type="project" value="InterPro"/>
</dbReference>
<proteinExistence type="inferred from homology"/>
<keyword evidence="2" id="KW-0285">Flavoprotein</keyword>
<dbReference type="EMBL" id="KZ826333">
    <property type="protein sequence ID" value="PYI08596.1"/>
    <property type="molecule type" value="Genomic_DNA"/>
</dbReference>
<dbReference type="InterPro" id="IPR036188">
    <property type="entry name" value="FAD/NAD-bd_sf"/>
</dbReference>
<accession>A0A319EEC3</accession>
<reference evidence="6 7" key="1">
    <citation type="submission" date="2018-02" db="EMBL/GenBank/DDBJ databases">
        <title>The genomes of Aspergillus section Nigri reveals drivers in fungal speciation.</title>
        <authorList>
            <consortium name="DOE Joint Genome Institute"/>
            <person name="Vesth T.C."/>
            <person name="Nybo J."/>
            <person name="Theobald S."/>
            <person name="Brandl J."/>
            <person name="Frisvad J.C."/>
            <person name="Nielsen K.F."/>
            <person name="Lyhne E.K."/>
            <person name="Kogle M.E."/>
            <person name="Kuo A."/>
            <person name="Riley R."/>
            <person name="Clum A."/>
            <person name="Nolan M."/>
            <person name="Lipzen A."/>
            <person name="Salamov A."/>
            <person name="Henrissat B."/>
            <person name="Wiebenga A."/>
            <person name="De vries R.P."/>
            <person name="Grigoriev I.V."/>
            <person name="Mortensen U.H."/>
            <person name="Andersen M.R."/>
            <person name="Baker S.E."/>
        </authorList>
    </citation>
    <scope>NUCLEOTIDE SEQUENCE [LARGE SCALE GENOMIC DNA]</scope>
    <source>
        <strain evidence="6 7">CBS 121057</strain>
    </source>
</reference>